<dbReference type="InterPro" id="IPR033645">
    <property type="entry name" value="VirB9/CagX/TrbG_C"/>
</dbReference>
<dbReference type="InterPro" id="IPR038161">
    <property type="entry name" value="VirB9/CagX/TrbG_C_sf"/>
</dbReference>
<dbReference type="Pfam" id="PF03524">
    <property type="entry name" value="CagX"/>
    <property type="match status" value="1"/>
</dbReference>
<organism evidence="3 4">
    <name type="scientific">Candidatus Cyrtobacter comes</name>
    <dbReference type="NCBI Taxonomy" id="675776"/>
    <lineage>
        <taxon>Bacteria</taxon>
        <taxon>Pseudomonadati</taxon>
        <taxon>Pseudomonadota</taxon>
        <taxon>Alphaproteobacteria</taxon>
        <taxon>Rickettsiales</taxon>
        <taxon>Candidatus Midichloriaceae</taxon>
        <taxon>Candidatus Cyrtobacter</taxon>
    </lineage>
</organism>
<proteinExistence type="inferred from homology"/>
<gene>
    <name evidence="3" type="ORF">Cyrtocomes_01052</name>
</gene>
<evidence type="ECO:0000313" key="3">
    <source>
        <dbReference type="EMBL" id="MDZ5762661.1"/>
    </source>
</evidence>
<dbReference type="Proteomes" id="UP001293791">
    <property type="component" value="Unassembled WGS sequence"/>
</dbReference>
<name>A0ABU5L958_9RICK</name>
<keyword evidence="2" id="KW-0732">Signal</keyword>
<comment type="similarity">
    <text evidence="1">Belongs to the TrbG/VirB9 family.</text>
</comment>
<sequence length="63" mass="7210">MKFRNNNSVIPAIFVVHEDGSEGLVNYRMNGDYVVVEMLAARFTLRYGKQAACVFNEVYGKNY</sequence>
<evidence type="ECO:0000256" key="1">
    <source>
        <dbReference type="ARBA" id="ARBA00006135"/>
    </source>
</evidence>
<evidence type="ECO:0000313" key="4">
    <source>
        <dbReference type="Proteomes" id="UP001293791"/>
    </source>
</evidence>
<dbReference type="Gene3D" id="2.60.40.2500">
    <property type="match status" value="1"/>
</dbReference>
<dbReference type="InterPro" id="IPR010258">
    <property type="entry name" value="Conjugal_tfr_TrbG/VirB9/CagX"/>
</dbReference>
<dbReference type="EMBL" id="JARGYT010000082">
    <property type="protein sequence ID" value="MDZ5762661.1"/>
    <property type="molecule type" value="Genomic_DNA"/>
</dbReference>
<protein>
    <submittedName>
        <fullName evidence="3">Type IV secretion system protein VirB9 C-terminal domain protein</fullName>
    </submittedName>
</protein>
<comment type="caution">
    <text evidence="3">The sequence shown here is derived from an EMBL/GenBank/DDBJ whole genome shotgun (WGS) entry which is preliminary data.</text>
</comment>
<keyword evidence="4" id="KW-1185">Reference proteome</keyword>
<reference evidence="3 4" key="1">
    <citation type="submission" date="2023-02" db="EMBL/GenBank/DDBJ databases">
        <title>Host association and intracellularity evolved multiple times independently in the Rickettsiales.</title>
        <authorList>
            <person name="Castelli M."/>
            <person name="Nardi T."/>
            <person name="Gammuto L."/>
            <person name="Bellinzona G."/>
            <person name="Sabaneyeva E."/>
            <person name="Potekhin A."/>
            <person name="Serra V."/>
            <person name="Petroni G."/>
            <person name="Sassera D."/>
        </authorList>
    </citation>
    <scope>NUCLEOTIDE SEQUENCE [LARGE SCALE GENOMIC DNA]</scope>
    <source>
        <strain evidence="3 4">BOD18</strain>
    </source>
</reference>
<accession>A0ABU5L958</accession>
<evidence type="ECO:0000256" key="2">
    <source>
        <dbReference type="ARBA" id="ARBA00022729"/>
    </source>
</evidence>
<dbReference type="CDD" id="cd06911">
    <property type="entry name" value="VirB9_CagX_TrbG"/>
    <property type="match status" value="1"/>
</dbReference>